<dbReference type="PATRIC" id="fig|1423775.4.peg.2296"/>
<organism evidence="1 2">
    <name type="scientific">Companilactobacillus nodensis DSM 19682 = JCM 14932 = NBRC 107160</name>
    <dbReference type="NCBI Taxonomy" id="1423775"/>
    <lineage>
        <taxon>Bacteria</taxon>
        <taxon>Bacillati</taxon>
        <taxon>Bacillota</taxon>
        <taxon>Bacilli</taxon>
        <taxon>Lactobacillales</taxon>
        <taxon>Lactobacillaceae</taxon>
        <taxon>Companilactobacillus</taxon>
    </lineage>
</organism>
<dbReference type="OrthoDB" id="2087181at2"/>
<reference evidence="1 2" key="1">
    <citation type="journal article" date="2015" name="Genome Announc.">
        <title>Expanding the biotechnology potential of lactobacilli through comparative genomics of 213 strains and associated genera.</title>
        <authorList>
            <person name="Sun Z."/>
            <person name="Harris H.M."/>
            <person name="McCann A."/>
            <person name="Guo C."/>
            <person name="Argimon S."/>
            <person name="Zhang W."/>
            <person name="Yang X."/>
            <person name="Jeffery I.B."/>
            <person name="Cooney J.C."/>
            <person name="Kagawa T.F."/>
            <person name="Liu W."/>
            <person name="Song Y."/>
            <person name="Salvetti E."/>
            <person name="Wrobel A."/>
            <person name="Rasinkangas P."/>
            <person name="Parkhill J."/>
            <person name="Rea M.C."/>
            <person name="O'Sullivan O."/>
            <person name="Ritari J."/>
            <person name="Douillard F.P."/>
            <person name="Paul Ross R."/>
            <person name="Yang R."/>
            <person name="Briner A.E."/>
            <person name="Felis G.E."/>
            <person name="de Vos W.M."/>
            <person name="Barrangou R."/>
            <person name="Klaenhammer T.R."/>
            <person name="Caufield P.W."/>
            <person name="Cui Y."/>
            <person name="Zhang H."/>
            <person name="O'Toole P.W."/>
        </authorList>
    </citation>
    <scope>NUCLEOTIDE SEQUENCE [LARGE SCALE GENOMIC DNA]</scope>
    <source>
        <strain evidence="1 2">DSM 19682</strain>
    </source>
</reference>
<comment type="caution">
    <text evidence="1">The sequence shown here is derived from an EMBL/GenBank/DDBJ whole genome shotgun (WGS) entry which is preliminary data.</text>
</comment>
<gene>
    <name evidence="1" type="ORF">FD03_GL002258</name>
</gene>
<dbReference type="RefSeq" id="WP_025024544.1">
    <property type="nucleotide sequence ID" value="NZ_AZDZ01000022.1"/>
</dbReference>
<accession>A0A0R1K4R3</accession>
<evidence type="ECO:0000313" key="1">
    <source>
        <dbReference type="EMBL" id="KRK78485.1"/>
    </source>
</evidence>
<proteinExistence type="predicted"/>
<evidence type="ECO:0008006" key="3">
    <source>
        <dbReference type="Google" id="ProtNLM"/>
    </source>
</evidence>
<dbReference type="STRING" id="1423775.FD03_GL002258"/>
<name>A0A0R1K4R3_9LACO</name>
<dbReference type="eggNOG" id="ENOG5030BR3">
    <property type="taxonomic scope" value="Bacteria"/>
</dbReference>
<dbReference type="Proteomes" id="UP000051248">
    <property type="component" value="Unassembled WGS sequence"/>
</dbReference>
<keyword evidence="2" id="KW-1185">Reference proteome</keyword>
<evidence type="ECO:0000313" key="2">
    <source>
        <dbReference type="Proteomes" id="UP000051248"/>
    </source>
</evidence>
<protein>
    <recommendedName>
        <fullName evidence="3">Phage protein</fullName>
    </recommendedName>
</protein>
<dbReference type="EMBL" id="AZDZ01000022">
    <property type="protein sequence ID" value="KRK78485.1"/>
    <property type="molecule type" value="Genomic_DNA"/>
</dbReference>
<sequence length="78" mass="8540">MAKNKFVLNHGGVGELLKSASMQSIVEEHASEIRKSAGDGYAQDTYVGKSRVNASVYADSYKARRDNLKNNTLLKAVH</sequence>
<dbReference type="AlphaFoldDB" id="A0A0R1K4R3"/>